<dbReference type="GO" id="GO:0006099">
    <property type="term" value="P:tricarboxylic acid cycle"/>
    <property type="evidence" value="ECO:0007669"/>
    <property type="project" value="TreeGrafter"/>
</dbReference>
<name>A0A8S9QEL9_BRACR</name>
<accession>A0A8S9QEL9</accession>
<dbReference type="PANTHER" id="PTHR12469:SF2">
    <property type="entry name" value="SUCCINATE DEHYDROGENASE ASSEMBLY FACTOR 2, MITOCHONDRIAL"/>
    <property type="match status" value="1"/>
</dbReference>
<dbReference type="AlphaFoldDB" id="A0A8S9QEL9"/>
<organism evidence="1 2">
    <name type="scientific">Brassica cretica</name>
    <name type="common">Mustard</name>
    <dbReference type="NCBI Taxonomy" id="69181"/>
    <lineage>
        <taxon>Eukaryota</taxon>
        <taxon>Viridiplantae</taxon>
        <taxon>Streptophyta</taxon>
        <taxon>Embryophyta</taxon>
        <taxon>Tracheophyta</taxon>
        <taxon>Spermatophyta</taxon>
        <taxon>Magnoliopsida</taxon>
        <taxon>eudicotyledons</taxon>
        <taxon>Gunneridae</taxon>
        <taxon>Pentapetalae</taxon>
        <taxon>rosids</taxon>
        <taxon>malvids</taxon>
        <taxon>Brassicales</taxon>
        <taxon>Brassicaceae</taxon>
        <taxon>Brassiceae</taxon>
        <taxon>Brassica</taxon>
    </lineage>
</organism>
<dbReference type="Proteomes" id="UP000712600">
    <property type="component" value="Unassembled WGS sequence"/>
</dbReference>
<dbReference type="GO" id="GO:0006121">
    <property type="term" value="P:mitochondrial electron transport, succinate to ubiquinone"/>
    <property type="evidence" value="ECO:0007669"/>
    <property type="project" value="TreeGrafter"/>
</dbReference>
<dbReference type="EMBL" id="QGKX02001290">
    <property type="protein sequence ID" value="KAF3539221.1"/>
    <property type="molecule type" value="Genomic_DNA"/>
</dbReference>
<gene>
    <name evidence="1" type="ORF">F2Q69_00019900</name>
</gene>
<dbReference type="PANTHER" id="PTHR12469">
    <property type="entry name" value="PROTEIN EMI5 HOMOLOG, MITOCHONDRIAL"/>
    <property type="match status" value="1"/>
</dbReference>
<evidence type="ECO:0000313" key="1">
    <source>
        <dbReference type="EMBL" id="KAF3539221.1"/>
    </source>
</evidence>
<comment type="caution">
    <text evidence="1">The sequence shown here is derived from an EMBL/GenBank/DDBJ whole genome shotgun (WGS) entry which is preliminary data.</text>
</comment>
<reference evidence="1" key="1">
    <citation type="submission" date="2019-12" db="EMBL/GenBank/DDBJ databases">
        <title>Genome sequencing and annotation of Brassica cretica.</title>
        <authorList>
            <person name="Studholme D.J."/>
            <person name="Sarris P."/>
        </authorList>
    </citation>
    <scope>NUCLEOTIDE SEQUENCE</scope>
    <source>
        <strain evidence="1">PFS-109/04</strain>
        <tissue evidence="1">Leaf</tissue>
    </source>
</reference>
<sequence>MASRKALINVHRIIRSTAVVRRSSVTPSAAPPIFQNGVDLGARFFSGNTSSPQNIDIDLSSEEKKRITINRHGASNEGFWSLIWFWVTGLRRMSIPWMKPLSNPSFMSLICVVGPLQENPDLWKWLTSQEQPPEIVSSNPVFLALHKKVMTNLNKHAAPETRAAAGQPWVKGWDDFKRGRDAPISGNQ</sequence>
<evidence type="ECO:0000313" key="2">
    <source>
        <dbReference type="Proteomes" id="UP000712600"/>
    </source>
</evidence>
<dbReference type="GO" id="GO:0034553">
    <property type="term" value="P:mitochondrial respiratory chain complex II assembly"/>
    <property type="evidence" value="ECO:0007669"/>
    <property type="project" value="TreeGrafter"/>
</dbReference>
<protein>
    <submittedName>
        <fullName evidence="1">Uncharacterized protein</fullName>
    </submittedName>
</protein>
<proteinExistence type="predicted"/>
<dbReference type="GO" id="GO:0005739">
    <property type="term" value="C:mitochondrion"/>
    <property type="evidence" value="ECO:0007669"/>
    <property type="project" value="TreeGrafter"/>
</dbReference>